<dbReference type="STRING" id="89093.SAMN04488558_10527"/>
<feature type="domain" description="Pseudouridine synthase I TruA alpha/beta" evidence="8">
    <location>
        <begin position="150"/>
        <end position="251"/>
    </location>
</feature>
<evidence type="ECO:0000256" key="6">
    <source>
        <dbReference type="PIRSR" id="PIRSR001430-2"/>
    </source>
</evidence>
<name>A0A1H9D566_9LACT</name>
<dbReference type="EC" id="5.4.99.12" evidence="4"/>
<evidence type="ECO:0000313" key="9">
    <source>
        <dbReference type="EMBL" id="SEQ08519.1"/>
    </source>
</evidence>
<dbReference type="HAMAP" id="MF_00171">
    <property type="entry name" value="TruA"/>
    <property type="match status" value="1"/>
</dbReference>
<comment type="function">
    <text evidence="4">Formation of pseudouridine at positions 38, 39 and 40 in the anticodon stem and loop of transfer RNAs.</text>
</comment>
<evidence type="ECO:0000256" key="1">
    <source>
        <dbReference type="ARBA" id="ARBA00009375"/>
    </source>
</evidence>
<feature type="active site" description="Nucleophile" evidence="4 5">
    <location>
        <position position="56"/>
    </location>
</feature>
<keyword evidence="10" id="KW-1185">Reference proteome</keyword>
<accession>A0A1H9D566</accession>
<evidence type="ECO:0000256" key="2">
    <source>
        <dbReference type="ARBA" id="ARBA00022694"/>
    </source>
</evidence>
<keyword evidence="2 4" id="KW-0819">tRNA processing</keyword>
<dbReference type="RefSeq" id="WP_092571465.1">
    <property type="nucleotide sequence ID" value="NZ_CALUDV010000001.1"/>
</dbReference>
<dbReference type="PANTHER" id="PTHR11142:SF0">
    <property type="entry name" value="TRNA PSEUDOURIDINE SYNTHASE-LIKE 1"/>
    <property type="match status" value="1"/>
</dbReference>
<proteinExistence type="inferred from homology"/>
<dbReference type="InterPro" id="IPR020095">
    <property type="entry name" value="PsdUridine_synth_TruA_C"/>
</dbReference>
<organism evidence="9 10">
    <name type="scientific">Ignavigranum ruoffiae</name>
    <dbReference type="NCBI Taxonomy" id="89093"/>
    <lineage>
        <taxon>Bacteria</taxon>
        <taxon>Bacillati</taxon>
        <taxon>Bacillota</taxon>
        <taxon>Bacilli</taxon>
        <taxon>Lactobacillales</taxon>
        <taxon>Aerococcaceae</taxon>
        <taxon>Ignavigranum</taxon>
    </lineage>
</organism>
<sequence>MPRYALLIEYDGTPYVGYQVQNNGPSVQSALEAALRIVAYGKQGPRIDTVAAGRTDSGVHALGQVVHLEFPFAIPPANLRKALNALLDPSIRIRKVATVGNDFHARYSAQAKEYLYRVDLSDYPDPFKRFYTLNHPYTCDLTRLEQALPAIIGPHDFTSFCSTKTDKTDLVRTIYQARVDYQPELNELHFHFYGNGFLYNMVRILVGTLLQIGDGLKAINELDRLLVVKDRRQAGPTAAPQGLYMVRVDYPTDPFA</sequence>
<dbReference type="SUPFAM" id="SSF55120">
    <property type="entry name" value="Pseudouridine synthase"/>
    <property type="match status" value="1"/>
</dbReference>
<comment type="caution">
    <text evidence="4">Lacks conserved residue(s) required for the propagation of feature annotation.</text>
</comment>
<evidence type="ECO:0000313" key="10">
    <source>
        <dbReference type="Proteomes" id="UP000198833"/>
    </source>
</evidence>
<dbReference type="Proteomes" id="UP000198833">
    <property type="component" value="Unassembled WGS sequence"/>
</dbReference>
<dbReference type="InterPro" id="IPR020094">
    <property type="entry name" value="TruA/RsuA/RluB/E/F_N"/>
</dbReference>
<evidence type="ECO:0000256" key="5">
    <source>
        <dbReference type="PIRSR" id="PIRSR001430-1"/>
    </source>
</evidence>
<dbReference type="Gene3D" id="3.30.70.660">
    <property type="entry name" value="Pseudouridine synthase I, catalytic domain, C-terminal subdomain"/>
    <property type="match status" value="1"/>
</dbReference>
<feature type="binding site" evidence="4 6">
    <location>
        <position position="114"/>
    </location>
    <ligand>
        <name>substrate</name>
    </ligand>
</feature>
<comment type="subunit">
    <text evidence="4">Homodimer.</text>
</comment>
<dbReference type="PIRSF" id="PIRSF001430">
    <property type="entry name" value="tRNA_psdUrid_synth"/>
    <property type="match status" value="1"/>
</dbReference>
<evidence type="ECO:0000256" key="7">
    <source>
        <dbReference type="RuleBase" id="RU003792"/>
    </source>
</evidence>
<dbReference type="EMBL" id="FOEN01000005">
    <property type="protein sequence ID" value="SEQ08519.1"/>
    <property type="molecule type" value="Genomic_DNA"/>
</dbReference>
<evidence type="ECO:0000259" key="8">
    <source>
        <dbReference type="Pfam" id="PF01416"/>
    </source>
</evidence>
<dbReference type="PANTHER" id="PTHR11142">
    <property type="entry name" value="PSEUDOURIDYLATE SYNTHASE"/>
    <property type="match status" value="1"/>
</dbReference>
<feature type="domain" description="Pseudouridine synthase I TruA alpha/beta" evidence="8">
    <location>
        <begin position="8"/>
        <end position="108"/>
    </location>
</feature>
<dbReference type="InterPro" id="IPR020103">
    <property type="entry name" value="PsdUridine_synth_cat_dom_sf"/>
</dbReference>
<comment type="similarity">
    <text evidence="1 4 7">Belongs to the tRNA pseudouridine synthase TruA family.</text>
</comment>
<comment type="catalytic activity">
    <reaction evidence="4 7">
        <text>uridine(38/39/40) in tRNA = pseudouridine(38/39/40) in tRNA</text>
        <dbReference type="Rhea" id="RHEA:22376"/>
        <dbReference type="Rhea" id="RHEA-COMP:10085"/>
        <dbReference type="Rhea" id="RHEA-COMP:10087"/>
        <dbReference type="ChEBI" id="CHEBI:65314"/>
        <dbReference type="ChEBI" id="CHEBI:65315"/>
        <dbReference type="EC" id="5.4.99.12"/>
    </reaction>
</comment>
<evidence type="ECO:0000256" key="3">
    <source>
        <dbReference type="ARBA" id="ARBA00023235"/>
    </source>
</evidence>
<dbReference type="Pfam" id="PF01416">
    <property type="entry name" value="PseudoU_synth_1"/>
    <property type="match status" value="2"/>
</dbReference>
<dbReference type="InterPro" id="IPR001406">
    <property type="entry name" value="PsdUridine_synth_TruA"/>
</dbReference>
<dbReference type="Gene3D" id="3.30.70.580">
    <property type="entry name" value="Pseudouridine synthase I, catalytic domain, N-terminal subdomain"/>
    <property type="match status" value="1"/>
</dbReference>
<dbReference type="OrthoDB" id="9811823at2"/>
<protein>
    <recommendedName>
        <fullName evidence="4">tRNA pseudouridine synthase A</fullName>
        <ecNumber evidence="4">5.4.99.12</ecNumber>
    </recommendedName>
    <alternativeName>
        <fullName evidence="4">tRNA pseudouridine(38-40) synthase</fullName>
    </alternativeName>
    <alternativeName>
        <fullName evidence="4">tRNA pseudouridylate synthase I</fullName>
    </alternativeName>
    <alternativeName>
        <fullName evidence="4">tRNA-uridine isomerase I</fullName>
    </alternativeName>
</protein>
<gene>
    <name evidence="4" type="primary">truA</name>
    <name evidence="9" type="ORF">SAMN04488558_10527</name>
</gene>
<dbReference type="NCBIfam" id="TIGR00071">
    <property type="entry name" value="hisT_truA"/>
    <property type="match status" value="1"/>
</dbReference>
<keyword evidence="3 4" id="KW-0413">Isomerase</keyword>
<dbReference type="GO" id="GO:0003723">
    <property type="term" value="F:RNA binding"/>
    <property type="evidence" value="ECO:0007669"/>
    <property type="project" value="InterPro"/>
</dbReference>
<dbReference type="InterPro" id="IPR020097">
    <property type="entry name" value="PsdUridine_synth_TruA_a/b_dom"/>
</dbReference>
<dbReference type="FunFam" id="3.30.70.580:FF:000001">
    <property type="entry name" value="tRNA pseudouridine synthase A"/>
    <property type="match status" value="1"/>
</dbReference>
<dbReference type="CDD" id="cd02570">
    <property type="entry name" value="PseudoU_synth_EcTruA"/>
    <property type="match status" value="1"/>
</dbReference>
<dbReference type="AlphaFoldDB" id="A0A1H9D566"/>
<evidence type="ECO:0000256" key="4">
    <source>
        <dbReference type="HAMAP-Rule" id="MF_00171"/>
    </source>
</evidence>
<reference evidence="9 10" key="1">
    <citation type="submission" date="2016-10" db="EMBL/GenBank/DDBJ databases">
        <authorList>
            <person name="de Groot N.N."/>
        </authorList>
    </citation>
    <scope>NUCLEOTIDE SEQUENCE [LARGE SCALE GENOMIC DNA]</scope>
    <source>
        <strain evidence="9 10">DSM 15695</strain>
    </source>
</reference>
<dbReference type="GO" id="GO:0031119">
    <property type="term" value="P:tRNA pseudouridine synthesis"/>
    <property type="evidence" value="ECO:0007669"/>
    <property type="project" value="UniProtKB-UniRule"/>
</dbReference>
<dbReference type="GO" id="GO:0160147">
    <property type="term" value="F:tRNA pseudouridine(38-40) synthase activity"/>
    <property type="evidence" value="ECO:0007669"/>
    <property type="project" value="UniProtKB-EC"/>
</dbReference>